<keyword evidence="4" id="KW-1185">Reference proteome</keyword>
<evidence type="ECO:0000313" key="4">
    <source>
        <dbReference type="Proteomes" id="UP001172082"/>
    </source>
</evidence>
<comment type="similarity">
    <text evidence="1 2">Belongs to the Iojap/RsfS family.</text>
</comment>
<evidence type="ECO:0000256" key="1">
    <source>
        <dbReference type="ARBA" id="ARBA00010574"/>
    </source>
</evidence>
<comment type="subunit">
    <text evidence="2">Interacts with ribosomal protein uL14 (rplN).</text>
</comment>
<evidence type="ECO:0000313" key="3">
    <source>
        <dbReference type="EMBL" id="MDN5205183.1"/>
    </source>
</evidence>
<dbReference type="Proteomes" id="UP001172082">
    <property type="component" value="Unassembled WGS sequence"/>
</dbReference>
<organism evidence="3 4">
    <name type="scientific">Splendidivirga corallicola</name>
    <dbReference type="NCBI Taxonomy" id="3051826"/>
    <lineage>
        <taxon>Bacteria</taxon>
        <taxon>Pseudomonadati</taxon>
        <taxon>Bacteroidota</taxon>
        <taxon>Cytophagia</taxon>
        <taxon>Cytophagales</taxon>
        <taxon>Splendidivirgaceae</taxon>
        <taxon>Splendidivirga</taxon>
    </lineage>
</organism>
<sequence>MTSAELCDLVVDGMTEKKAEDVVVLDLQGVNNAIASYFVICSGNSDTHVEAISDSIEEVVYKRSNQSPWHREGVQNKEWILIDYVDVVVHIFKKEKRSFYALEDLWGDAVISHIETSA</sequence>
<comment type="function">
    <text evidence="2">Functions as a ribosomal silencing factor. Interacts with ribosomal protein uL14 (rplN), blocking formation of intersubunit bridge B8. Prevents association of the 30S and 50S ribosomal subunits and the formation of functional ribosomes, thus repressing translation.</text>
</comment>
<comment type="caution">
    <text evidence="3">The sequence shown here is derived from an EMBL/GenBank/DDBJ whole genome shotgun (WGS) entry which is preliminary data.</text>
</comment>
<dbReference type="PANTHER" id="PTHR21043:SF0">
    <property type="entry name" value="MITOCHONDRIAL ASSEMBLY OF RIBOSOMAL LARGE SUBUNIT PROTEIN 1"/>
    <property type="match status" value="1"/>
</dbReference>
<dbReference type="EMBL" id="JAUJEA010000015">
    <property type="protein sequence ID" value="MDN5205183.1"/>
    <property type="molecule type" value="Genomic_DNA"/>
</dbReference>
<evidence type="ECO:0000256" key="2">
    <source>
        <dbReference type="HAMAP-Rule" id="MF_01477"/>
    </source>
</evidence>
<keyword evidence="2" id="KW-0963">Cytoplasm</keyword>
<name>A0ABT8KXT6_9BACT</name>
<dbReference type="InterPro" id="IPR004394">
    <property type="entry name" value="Iojap/RsfS/C7orf30"/>
</dbReference>
<dbReference type="Pfam" id="PF02410">
    <property type="entry name" value="RsfS"/>
    <property type="match status" value="1"/>
</dbReference>
<dbReference type="Gene3D" id="3.30.460.10">
    <property type="entry name" value="Beta Polymerase, domain 2"/>
    <property type="match status" value="1"/>
</dbReference>
<proteinExistence type="inferred from homology"/>
<dbReference type="InterPro" id="IPR043519">
    <property type="entry name" value="NT_sf"/>
</dbReference>
<dbReference type="HAMAP" id="MF_01477">
    <property type="entry name" value="Iojap_RsfS"/>
    <property type="match status" value="1"/>
</dbReference>
<keyword evidence="2" id="KW-0810">Translation regulation</keyword>
<dbReference type="SUPFAM" id="SSF81301">
    <property type="entry name" value="Nucleotidyltransferase"/>
    <property type="match status" value="1"/>
</dbReference>
<reference evidence="3" key="1">
    <citation type="submission" date="2023-06" db="EMBL/GenBank/DDBJ databases">
        <title>Genomic of Parafulvivirga corallium.</title>
        <authorList>
            <person name="Wang G."/>
        </authorList>
    </citation>
    <scope>NUCLEOTIDE SEQUENCE</scope>
    <source>
        <strain evidence="3">BMA10</strain>
    </source>
</reference>
<dbReference type="NCBIfam" id="TIGR00090">
    <property type="entry name" value="rsfS_iojap_ybeB"/>
    <property type="match status" value="1"/>
</dbReference>
<accession>A0ABT8KXT6</accession>
<protein>
    <recommendedName>
        <fullName evidence="2">Ribosomal silencing factor RsfS</fullName>
    </recommendedName>
</protein>
<dbReference type="PANTHER" id="PTHR21043">
    <property type="entry name" value="IOJAP SUPERFAMILY ORTHOLOG"/>
    <property type="match status" value="1"/>
</dbReference>
<dbReference type="RefSeq" id="WP_346755204.1">
    <property type="nucleotide sequence ID" value="NZ_JAUJEA010000015.1"/>
</dbReference>
<gene>
    <name evidence="2 3" type="primary">rsfS</name>
    <name evidence="3" type="ORF">QQ008_27615</name>
</gene>
<comment type="subcellular location">
    <subcellularLocation>
        <location evidence="2">Cytoplasm</location>
    </subcellularLocation>
</comment>
<keyword evidence="2" id="KW-0678">Repressor</keyword>